<dbReference type="InterPro" id="IPR050812">
    <property type="entry name" value="Preph/Arog_dehydrog"/>
</dbReference>
<dbReference type="PROSITE" id="PS51176">
    <property type="entry name" value="PDH_ADH"/>
    <property type="match status" value="1"/>
</dbReference>
<evidence type="ECO:0000259" key="11">
    <source>
        <dbReference type="PROSITE" id="PS51671"/>
    </source>
</evidence>
<dbReference type="EMBL" id="JACSQL010000002">
    <property type="protein sequence ID" value="MBD7968054.1"/>
    <property type="molecule type" value="Genomic_DNA"/>
</dbReference>
<name>A0ABR8SY97_9BACL</name>
<dbReference type="NCBIfam" id="NF005107">
    <property type="entry name" value="PRK06545.1-5"/>
    <property type="match status" value="1"/>
</dbReference>
<dbReference type="Pfam" id="PF01842">
    <property type="entry name" value="ACT"/>
    <property type="match status" value="1"/>
</dbReference>
<dbReference type="InterPro" id="IPR045865">
    <property type="entry name" value="ACT-like_dom_sf"/>
</dbReference>
<reference evidence="12 13" key="1">
    <citation type="submission" date="2020-08" db="EMBL/GenBank/DDBJ databases">
        <title>A Genomic Blueprint of the Chicken Gut Microbiome.</title>
        <authorList>
            <person name="Gilroy R."/>
            <person name="Ravi A."/>
            <person name="Getino M."/>
            <person name="Pursley I."/>
            <person name="Horton D.L."/>
            <person name="Alikhan N.-F."/>
            <person name="Baker D."/>
            <person name="Gharbi K."/>
            <person name="Hall N."/>
            <person name="Watson M."/>
            <person name="Adriaenssens E.M."/>
            <person name="Foster-Nyarko E."/>
            <person name="Jarju S."/>
            <person name="Secka A."/>
            <person name="Antonio M."/>
            <person name="Oren A."/>
            <person name="Chaudhuri R."/>
            <person name="La Ragione R.M."/>
            <person name="Hildebrand F."/>
            <person name="Pallen M.J."/>
        </authorList>
    </citation>
    <scope>NUCLEOTIDE SEQUENCE [LARGE SCALE GENOMIC DNA]</scope>
    <source>
        <strain evidence="12 13">Sa2BVA9</strain>
    </source>
</reference>
<evidence type="ECO:0000256" key="9">
    <source>
        <dbReference type="ARBA" id="ARBA00049260"/>
    </source>
</evidence>
<gene>
    <name evidence="12" type="ORF">H9647_08255</name>
</gene>
<evidence type="ECO:0000256" key="2">
    <source>
        <dbReference type="ARBA" id="ARBA00007964"/>
    </source>
</evidence>
<evidence type="ECO:0000256" key="1">
    <source>
        <dbReference type="ARBA" id="ARBA00005067"/>
    </source>
</evidence>
<protein>
    <recommendedName>
        <fullName evidence="4">Prephenate dehydrogenase</fullName>
        <ecNumber evidence="3">1.3.1.12</ecNumber>
    </recommendedName>
</protein>
<dbReference type="InterPro" id="IPR036291">
    <property type="entry name" value="NAD(P)-bd_dom_sf"/>
</dbReference>
<dbReference type="PROSITE" id="PS51671">
    <property type="entry name" value="ACT"/>
    <property type="match status" value="1"/>
</dbReference>
<dbReference type="PANTHER" id="PTHR21363">
    <property type="entry name" value="PREPHENATE DEHYDROGENASE"/>
    <property type="match status" value="1"/>
</dbReference>
<dbReference type="InterPro" id="IPR008927">
    <property type="entry name" value="6-PGluconate_DH-like_C_sf"/>
</dbReference>
<keyword evidence="6 12" id="KW-0560">Oxidoreductase</keyword>
<dbReference type="Gene3D" id="3.30.70.260">
    <property type="match status" value="1"/>
</dbReference>
<sequence>MRTEGINCKIAIFGVGLIGGSLALCFKGKPGIEVVGYAHEPKIHERYLKSGVLDHVTLSIEEAALDADFIFLSVPVGMLNYYLQELNKLPLKKGCIITDVGSTKASITAAAKTLDFRDVFFIGGHPMAGSERSGVEAASPLLFENAYYVLTPQPEMEEDVYNKLHNLLSYTRAQVIRVEPEHHDDIVGAISHLPHIIAVALVNQISSYNQNEPLYQLLAAGGFRDITRIASSDPVVWRDILLSNREVLLRLLRDWNKQVGQFTQVLEESNGEAIEAAFREAGSFRDQLPERRKGIINALFDIYIDVPDTPGIIGRIATELGTARINLSNMQIIESREDVPGILRLSFRQEDDMERAIELLTHLGYTVRS</sequence>
<comment type="catalytic activity">
    <reaction evidence="9">
        <text>prephenate + NAD(+) = 3-(4-hydroxyphenyl)pyruvate + CO2 + NADH</text>
        <dbReference type="Rhea" id="RHEA:13869"/>
        <dbReference type="ChEBI" id="CHEBI:16526"/>
        <dbReference type="ChEBI" id="CHEBI:29934"/>
        <dbReference type="ChEBI" id="CHEBI:36242"/>
        <dbReference type="ChEBI" id="CHEBI:57540"/>
        <dbReference type="ChEBI" id="CHEBI:57945"/>
        <dbReference type="EC" id="1.3.1.12"/>
    </reaction>
</comment>
<keyword evidence="13" id="KW-1185">Reference proteome</keyword>
<dbReference type="Pfam" id="PF20463">
    <property type="entry name" value="PDH_C"/>
    <property type="match status" value="1"/>
</dbReference>
<comment type="caution">
    <text evidence="12">The sequence shown here is derived from an EMBL/GenBank/DDBJ whole genome shotgun (WGS) entry which is preliminary data.</text>
</comment>
<accession>A0ABR8SY97</accession>
<evidence type="ECO:0000313" key="13">
    <source>
        <dbReference type="Proteomes" id="UP000608071"/>
    </source>
</evidence>
<feature type="domain" description="ACT" evidence="11">
    <location>
        <begin position="301"/>
        <end position="369"/>
    </location>
</feature>
<keyword evidence="8" id="KW-0028">Amino-acid biosynthesis</keyword>
<dbReference type="SUPFAM" id="SSF48179">
    <property type="entry name" value="6-phosphogluconate dehydrogenase C-terminal domain-like"/>
    <property type="match status" value="1"/>
</dbReference>
<evidence type="ECO:0000256" key="5">
    <source>
        <dbReference type="ARBA" id="ARBA00022498"/>
    </source>
</evidence>
<evidence type="ECO:0000259" key="10">
    <source>
        <dbReference type="PROSITE" id="PS51176"/>
    </source>
</evidence>
<keyword evidence="5" id="KW-0827">Tyrosine biosynthesis</keyword>
<dbReference type="InterPro" id="IPR046825">
    <property type="entry name" value="PDH_C"/>
</dbReference>
<keyword evidence="8" id="KW-0057">Aromatic amino acid biosynthesis</keyword>
<evidence type="ECO:0000256" key="4">
    <source>
        <dbReference type="ARBA" id="ARBA00016891"/>
    </source>
</evidence>
<dbReference type="Pfam" id="PF02153">
    <property type="entry name" value="PDH_N"/>
    <property type="match status" value="1"/>
</dbReference>
<dbReference type="InterPro" id="IPR046826">
    <property type="entry name" value="PDH_N"/>
</dbReference>
<dbReference type="Proteomes" id="UP000608071">
    <property type="component" value="Unassembled WGS sequence"/>
</dbReference>
<dbReference type="RefSeq" id="WP_191799258.1">
    <property type="nucleotide sequence ID" value="NZ_JACSQL010000002.1"/>
</dbReference>
<dbReference type="SUPFAM" id="SSF51735">
    <property type="entry name" value="NAD(P)-binding Rossmann-fold domains"/>
    <property type="match status" value="1"/>
</dbReference>
<evidence type="ECO:0000313" key="12">
    <source>
        <dbReference type="EMBL" id="MBD7968054.1"/>
    </source>
</evidence>
<proteinExistence type="inferred from homology"/>
<dbReference type="SUPFAM" id="SSF55021">
    <property type="entry name" value="ACT-like"/>
    <property type="match status" value="1"/>
</dbReference>
<dbReference type="InterPro" id="IPR002912">
    <property type="entry name" value="ACT_dom"/>
</dbReference>
<keyword evidence="7" id="KW-0520">NAD</keyword>
<evidence type="ECO:0000256" key="8">
    <source>
        <dbReference type="ARBA" id="ARBA00023141"/>
    </source>
</evidence>
<dbReference type="InterPro" id="IPR003099">
    <property type="entry name" value="Prephen_DH"/>
</dbReference>
<feature type="domain" description="Prephenate/arogenate dehydrogenase" evidence="10">
    <location>
        <begin position="8"/>
        <end position="296"/>
    </location>
</feature>
<dbReference type="EC" id="1.3.1.12" evidence="3"/>
<comment type="pathway">
    <text evidence="1">Amino-acid biosynthesis; L-tyrosine biosynthesis; (4-hydroxyphenyl)pyruvate from prephenate (NAD(+) route): step 1/1.</text>
</comment>
<dbReference type="GO" id="GO:0008977">
    <property type="term" value="F:prephenate dehydrogenase (NAD+) activity"/>
    <property type="evidence" value="ECO:0007669"/>
    <property type="project" value="UniProtKB-EC"/>
</dbReference>
<dbReference type="Gene3D" id="1.10.3660.10">
    <property type="entry name" value="6-phosphogluconate dehydrogenase C-terminal like domain"/>
    <property type="match status" value="1"/>
</dbReference>
<evidence type="ECO:0000256" key="3">
    <source>
        <dbReference type="ARBA" id="ARBA00012068"/>
    </source>
</evidence>
<comment type="similarity">
    <text evidence="2">Belongs to the prephenate/arogenate dehydrogenase family.</text>
</comment>
<organism evidence="12 13">
    <name type="scientific">Paenibacillus gallinarum</name>
    <dbReference type="NCBI Taxonomy" id="2762232"/>
    <lineage>
        <taxon>Bacteria</taxon>
        <taxon>Bacillati</taxon>
        <taxon>Bacillota</taxon>
        <taxon>Bacilli</taxon>
        <taxon>Bacillales</taxon>
        <taxon>Paenibacillaceae</taxon>
        <taxon>Paenibacillus</taxon>
    </lineage>
</organism>
<dbReference type="Gene3D" id="3.40.50.720">
    <property type="entry name" value="NAD(P)-binding Rossmann-like Domain"/>
    <property type="match status" value="1"/>
</dbReference>
<evidence type="ECO:0000256" key="6">
    <source>
        <dbReference type="ARBA" id="ARBA00023002"/>
    </source>
</evidence>
<dbReference type="PANTHER" id="PTHR21363:SF0">
    <property type="entry name" value="PREPHENATE DEHYDROGENASE [NADP(+)]"/>
    <property type="match status" value="1"/>
</dbReference>
<evidence type="ECO:0000256" key="7">
    <source>
        <dbReference type="ARBA" id="ARBA00023027"/>
    </source>
</evidence>